<reference evidence="2 3" key="1">
    <citation type="journal article" date="2023" name="Plants (Basel)">
        <title>Bridging the Gap: Combining Genomics and Transcriptomics Approaches to Understand Stylosanthes scabra, an Orphan Legume from the Brazilian Caatinga.</title>
        <authorList>
            <person name="Ferreira-Neto J.R.C."/>
            <person name="da Silva M.D."/>
            <person name="Binneck E."/>
            <person name="de Melo N.F."/>
            <person name="da Silva R.H."/>
            <person name="de Melo A.L.T.M."/>
            <person name="Pandolfi V."/>
            <person name="Bustamante F.O."/>
            <person name="Brasileiro-Vidal A.C."/>
            <person name="Benko-Iseppon A.M."/>
        </authorList>
    </citation>
    <scope>NUCLEOTIDE SEQUENCE [LARGE SCALE GENOMIC DNA]</scope>
    <source>
        <tissue evidence="2">Leaves</tissue>
    </source>
</reference>
<feature type="transmembrane region" description="Helical" evidence="1">
    <location>
        <begin position="13"/>
        <end position="31"/>
    </location>
</feature>
<name>A0ABU6SVT6_9FABA</name>
<keyword evidence="3" id="KW-1185">Reference proteome</keyword>
<evidence type="ECO:0000313" key="2">
    <source>
        <dbReference type="EMBL" id="MED6140430.1"/>
    </source>
</evidence>
<accession>A0ABU6SVT6</accession>
<organism evidence="2 3">
    <name type="scientific">Stylosanthes scabra</name>
    <dbReference type="NCBI Taxonomy" id="79078"/>
    <lineage>
        <taxon>Eukaryota</taxon>
        <taxon>Viridiplantae</taxon>
        <taxon>Streptophyta</taxon>
        <taxon>Embryophyta</taxon>
        <taxon>Tracheophyta</taxon>
        <taxon>Spermatophyta</taxon>
        <taxon>Magnoliopsida</taxon>
        <taxon>eudicotyledons</taxon>
        <taxon>Gunneridae</taxon>
        <taxon>Pentapetalae</taxon>
        <taxon>rosids</taxon>
        <taxon>fabids</taxon>
        <taxon>Fabales</taxon>
        <taxon>Fabaceae</taxon>
        <taxon>Papilionoideae</taxon>
        <taxon>50 kb inversion clade</taxon>
        <taxon>dalbergioids sensu lato</taxon>
        <taxon>Dalbergieae</taxon>
        <taxon>Pterocarpus clade</taxon>
        <taxon>Stylosanthes</taxon>
    </lineage>
</organism>
<keyword evidence="1" id="KW-1133">Transmembrane helix</keyword>
<evidence type="ECO:0000256" key="1">
    <source>
        <dbReference type="SAM" id="Phobius"/>
    </source>
</evidence>
<gene>
    <name evidence="2" type="ORF">PIB30_093177</name>
</gene>
<keyword evidence="1" id="KW-0472">Membrane</keyword>
<dbReference type="Proteomes" id="UP001341840">
    <property type="component" value="Unassembled WGS sequence"/>
</dbReference>
<sequence>MAAVASFDISRRVVNPPCVAAFFFIFSIGLLSQSHRDPSFRCYKKPSYTTPFGHLVNAEASEVLASLGH</sequence>
<proteinExistence type="predicted"/>
<evidence type="ECO:0000313" key="3">
    <source>
        <dbReference type="Proteomes" id="UP001341840"/>
    </source>
</evidence>
<protein>
    <submittedName>
        <fullName evidence="2">Uncharacterized protein</fullName>
    </submittedName>
</protein>
<dbReference type="EMBL" id="JASCZI010062387">
    <property type="protein sequence ID" value="MED6140430.1"/>
    <property type="molecule type" value="Genomic_DNA"/>
</dbReference>
<comment type="caution">
    <text evidence="2">The sequence shown here is derived from an EMBL/GenBank/DDBJ whole genome shotgun (WGS) entry which is preliminary data.</text>
</comment>
<keyword evidence="1" id="KW-0812">Transmembrane</keyword>